<feature type="non-terminal residue" evidence="1">
    <location>
        <position position="52"/>
    </location>
</feature>
<dbReference type="Proteomes" id="UP000499080">
    <property type="component" value="Unassembled WGS sequence"/>
</dbReference>
<comment type="caution">
    <text evidence="1">The sequence shown here is derived from an EMBL/GenBank/DDBJ whole genome shotgun (WGS) entry which is preliminary data.</text>
</comment>
<dbReference type="EMBL" id="BGPR01000507">
    <property type="protein sequence ID" value="GBM23963.1"/>
    <property type="molecule type" value="Genomic_DNA"/>
</dbReference>
<evidence type="ECO:0000313" key="1">
    <source>
        <dbReference type="EMBL" id="GBM23963.1"/>
    </source>
</evidence>
<sequence length="52" mass="6130">MKRRGRSSKPFISPAICHRYSPVEEDARQTELLFPLLRKRRFLGDDIDVSKI</sequence>
<evidence type="ECO:0000313" key="2">
    <source>
        <dbReference type="Proteomes" id="UP000499080"/>
    </source>
</evidence>
<gene>
    <name evidence="1" type="ORF">AVEN_198197_1</name>
</gene>
<name>A0A4Y2E455_ARAVE</name>
<dbReference type="AlphaFoldDB" id="A0A4Y2E455"/>
<organism evidence="1 2">
    <name type="scientific">Araneus ventricosus</name>
    <name type="common">Orbweaver spider</name>
    <name type="synonym">Epeira ventricosa</name>
    <dbReference type="NCBI Taxonomy" id="182803"/>
    <lineage>
        <taxon>Eukaryota</taxon>
        <taxon>Metazoa</taxon>
        <taxon>Ecdysozoa</taxon>
        <taxon>Arthropoda</taxon>
        <taxon>Chelicerata</taxon>
        <taxon>Arachnida</taxon>
        <taxon>Araneae</taxon>
        <taxon>Araneomorphae</taxon>
        <taxon>Entelegynae</taxon>
        <taxon>Araneoidea</taxon>
        <taxon>Araneidae</taxon>
        <taxon>Araneus</taxon>
    </lineage>
</organism>
<keyword evidence="2" id="KW-1185">Reference proteome</keyword>
<proteinExistence type="predicted"/>
<protein>
    <submittedName>
        <fullName evidence="1">Uncharacterized protein</fullName>
    </submittedName>
</protein>
<accession>A0A4Y2E455</accession>
<reference evidence="1 2" key="1">
    <citation type="journal article" date="2019" name="Sci. Rep.">
        <title>Orb-weaving spider Araneus ventricosus genome elucidates the spidroin gene catalogue.</title>
        <authorList>
            <person name="Kono N."/>
            <person name="Nakamura H."/>
            <person name="Ohtoshi R."/>
            <person name="Moran D.A.P."/>
            <person name="Shinohara A."/>
            <person name="Yoshida Y."/>
            <person name="Fujiwara M."/>
            <person name="Mori M."/>
            <person name="Tomita M."/>
            <person name="Arakawa K."/>
        </authorList>
    </citation>
    <scope>NUCLEOTIDE SEQUENCE [LARGE SCALE GENOMIC DNA]</scope>
</reference>